<dbReference type="AlphaFoldDB" id="A0A327NIL7"/>
<comment type="caution">
    <text evidence="1">The sequence shown here is derived from an EMBL/GenBank/DDBJ whole genome shotgun (WGS) entry which is preliminary data.</text>
</comment>
<dbReference type="EMBL" id="QLII01000001">
    <property type="protein sequence ID" value="RAI73784.1"/>
    <property type="molecule type" value="Genomic_DNA"/>
</dbReference>
<evidence type="ECO:0000313" key="2">
    <source>
        <dbReference type="Proteomes" id="UP000249016"/>
    </source>
</evidence>
<proteinExistence type="predicted"/>
<accession>A0A327NIL7</accession>
<evidence type="ECO:0000313" key="1">
    <source>
        <dbReference type="EMBL" id="RAI73784.1"/>
    </source>
</evidence>
<gene>
    <name evidence="1" type="ORF">HMF3257_04060</name>
</gene>
<reference evidence="1 2" key="1">
    <citation type="submission" date="2018-06" db="EMBL/GenBank/DDBJ databases">
        <title>Spirosoma sp. HMF3257 Genome sequencing and assembly.</title>
        <authorList>
            <person name="Kang H."/>
            <person name="Cha I."/>
            <person name="Kim H."/>
            <person name="Kang J."/>
            <person name="Joh K."/>
        </authorList>
    </citation>
    <scope>NUCLEOTIDE SEQUENCE [LARGE SCALE GENOMIC DNA]</scope>
    <source>
        <strain evidence="1 2">HMF3257</strain>
    </source>
</reference>
<name>A0A327NIL7_9BACT</name>
<dbReference type="Proteomes" id="UP000249016">
    <property type="component" value="Unassembled WGS sequence"/>
</dbReference>
<organism evidence="1 2">
    <name type="scientific">Spirosoma telluris</name>
    <dbReference type="NCBI Taxonomy" id="2183553"/>
    <lineage>
        <taxon>Bacteria</taxon>
        <taxon>Pseudomonadati</taxon>
        <taxon>Bacteroidota</taxon>
        <taxon>Cytophagia</taxon>
        <taxon>Cytophagales</taxon>
        <taxon>Cytophagaceae</taxon>
        <taxon>Spirosoma</taxon>
    </lineage>
</organism>
<sequence>MLIKTLGPRLTEWENTAVFFRHHICERNNVDAFYELTKKNSIVFCLRIELASSILLEEYQWYKIIRYCLLCIDGIDSPSVVFSNPCKSNSLEIFIQNPKAYINNDVYKKNQKLLYQLMAMQISIWLYKPSYIEVNFGSKDLSQLSSLDQQRYIARAIFDSLSIGRVRTITQLINILKGEHTIETDIKFKNEGRILFRFRCSLFQVWHTSGEFIMSTSDIKSWLNFNNEFNDSLAVDRVLNGIK</sequence>
<keyword evidence="2" id="KW-1185">Reference proteome</keyword>
<protein>
    <submittedName>
        <fullName evidence="1">Uncharacterized protein</fullName>
    </submittedName>
</protein>